<dbReference type="KEGG" id="eiv:EIN_372230"/>
<dbReference type="GeneID" id="14891674"/>
<dbReference type="VEuPathDB" id="AmoebaDB:EIN_372230"/>
<dbReference type="OrthoDB" id="4066896at2759"/>
<name>A0A0A1UC32_ENTIV</name>
<proteinExistence type="predicted"/>
<dbReference type="Pfam" id="PF00621">
    <property type="entry name" value="RhoGEF"/>
    <property type="match status" value="1"/>
</dbReference>
<dbReference type="GO" id="GO:0005737">
    <property type="term" value="C:cytoplasm"/>
    <property type="evidence" value="ECO:0007669"/>
    <property type="project" value="TreeGrafter"/>
</dbReference>
<feature type="domain" description="DH" evidence="1">
    <location>
        <begin position="40"/>
        <end position="222"/>
    </location>
</feature>
<dbReference type="PANTHER" id="PTHR12673:SF263">
    <property type="entry name" value="PLECKSTRIN DOMAIN-CONTAINING PROTEIN"/>
    <property type="match status" value="1"/>
</dbReference>
<dbReference type="GO" id="GO:0005085">
    <property type="term" value="F:guanyl-nucleotide exchange factor activity"/>
    <property type="evidence" value="ECO:0007669"/>
    <property type="project" value="InterPro"/>
</dbReference>
<dbReference type="InterPro" id="IPR051092">
    <property type="entry name" value="FYVE_RhoGEF_PH"/>
</dbReference>
<dbReference type="SUPFAM" id="SSF48065">
    <property type="entry name" value="DBL homology domain (DH-domain)"/>
    <property type="match status" value="1"/>
</dbReference>
<dbReference type="Proteomes" id="UP000014680">
    <property type="component" value="Unassembled WGS sequence"/>
</dbReference>
<organism evidence="2 3">
    <name type="scientific">Entamoeba invadens IP1</name>
    <dbReference type="NCBI Taxonomy" id="370355"/>
    <lineage>
        <taxon>Eukaryota</taxon>
        <taxon>Amoebozoa</taxon>
        <taxon>Evosea</taxon>
        <taxon>Archamoebae</taxon>
        <taxon>Mastigamoebida</taxon>
        <taxon>Entamoebidae</taxon>
        <taxon>Entamoeba</taxon>
    </lineage>
</organism>
<dbReference type="RefSeq" id="XP_004259572.1">
    <property type="nucleotide sequence ID" value="XM_004259524.1"/>
</dbReference>
<accession>A0A0A1UC32</accession>
<dbReference type="SMART" id="SM00325">
    <property type="entry name" value="RhoGEF"/>
    <property type="match status" value="1"/>
</dbReference>
<dbReference type="PANTHER" id="PTHR12673">
    <property type="entry name" value="FACIOGENITAL DYSPLASIA PROTEIN"/>
    <property type="match status" value="1"/>
</dbReference>
<dbReference type="InterPro" id="IPR000219">
    <property type="entry name" value="DH_dom"/>
</dbReference>
<keyword evidence="3" id="KW-1185">Reference proteome</keyword>
<dbReference type="Gene3D" id="1.20.900.10">
    <property type="entry name" value="Dbl homology (DH) domain"/>
    <property type="match status" value="1"/>
</dbReference>
<reference evidence="2 3" key="1">
    <citation type="submission" date="2012-10" db="EMBL/GenBank/DDBJ databases">
        <authorList>
            <person name="Zafar N."/>
            <person name="Inman J."/>
            <person name="Hall N."/>
            <person name="Lorenzi H."/>
            <person name="Caler E."/>
        </authorList>
    </citation>
    <scope>NUCLEOTIDE SEQUENCE [LARGE SCALE GENOMIC DNA]</scope>
    <source>
        <strain evidence="2 3">IP1</strain>
    </source>
</reference>
<evidence type="ECO:0000313" key="3">
    <source>
        <dbReference type="Proteomes" id="UP000014680"/>
    </source>
</evidence>
<evidence type="ECO:0000259" key="1">
    <source>
        <dbReference type="PROSITE" id="PS50010"/>
    </source>
</evidence>
<dbReference type="InterPro" id="IPR035899">
    <property type="entry name" value="DBL_dom_sf"/>
</dbReference>
<dbReference type="AlphaFoldDB" id="A0A0A1UC32"/>
<gene>
    <name evidence="2" type="ORF">EIN_372230</name>
</gene>
<dbReference type="PROSITE" id="PS50010">
    <property type="entry name" value="DH_2"/>
    <property type="match status" value="1"/>
</dbReference>
<protein>
    <recommendedName>
        <fullName evidence="1">DH domain-containing protein</fullName>
    </recommendedName>
</protein>
<sequence>MDDSPPCPVIPPDWVVTSLLPLQSTIRSYQTRCFYLEVLSQLEVVKEAVNTEESLLHKMEVMRSYYQPPLVKVNIPETTLRVQLLFEYLENCISSSKQILKYGTQFIQDYKINTQPSEFFSFITFHLWSYGEYTINYNITKTMLNELNKNIVYHRLLSILDANQKKGFCLGDLIIEPMQRTPRYPLLLNTIIKATQRNISEVESFQLIKKDYDYFTSLINEKTQMRDNLMVLSEEIDYPQIIIPRRYYIGGDSMIYNKKKCEAFLFNDRVIWFTVSKAYKVGKQNQYNFEGEFVFDDKSRVYSVQTTLVFNKFGLMPFQTVCPSKKNVLKWEDTINSLLNARVYDVKNENSWMNTVDCKVKLVSKLNPFYPNHKKPNK</sequence>
<dbReference type="EMBL" id="KB206332">
    <property type="protein sequence ID" value="ELP92801.1"/>
    <property type="molecule type" value="Genomic_DNA"/>
</dbReference>
<evidence type="ECO:0000313" key="2">
    <source>
        <dbReference type="EMBL" id="ELP92801.1"/>
    </source>
</evidence>